<dbReference type="InterPro" id="IPR029033">
    <property type="entry name" value="His_PPase_superfam"/>
</dbReference>
<keyword evidence="4" id="KW-1185">Reference proteome</keyword>
<dbReference type="Gene3D" id="3.40.50.1240">
    <property type="entry name" value="Phosphoglycerate mutase-like"/>
    <property type="match status" value="1"/>
</dbReference>
<accession>A0ABR0EL01</accession>
<evidence type="ECO:0000256" key="2">
    <source>
        <dbReference type="ARBA" id="ARBA00023235"/>
    </source>
</evidence>
<reference evidence="3 4" key="1">
    <citation type="journal article" date="2023" name="G3 (Bethesda)">
        <title>A chromosome-level genome assembly of Zasmidium syzygii isolated from banana leaves.</title>
        <authorList>
            <person name="van Westerhoven A.C."/>
            <person name="Mehrabi R."/>
            <person name="Talebi R."/>
            <person name="Steentjes M.B.F."/>
            <person name="Corcolon B."/>
            <person name="Chong P.A."/>
            <person name="Kema G.H.J."/>
            <person name="Seidl M.F."/>
        </authorList>
    </citation>
    <scope>NUCLEOTIDE SEQUENCE [LARGE SCALE GENOMIC DNA]</scope>
    <source>
        <strain evidence="3 4">P124</strain>
    </source>
</reference>
<dbReference type="Pfam" id="PF00300">
    <property type="entry name" value="His_Phos_1"/>
    <property type="match status" value="1"/>
</dbReference>
<name>A0ABR0EL01_ZASCE</name>
<dbReference type="EMBL" id="JAXOVC010000005">
    <property type="protein sequence ID" value="KAK4501840.1"/>
    <property type="molecule type" value="Genomic_DNA"/>
</dbReference>
<organism evidence="3 4">
    <name type="scientific">Zasmidium cellare</name>
    <name type="common">Wine cellar mold</name>
    <name type="synonym">Racodium cellare</name>
    <dbReference type="NCBI Taxonomy" id="395010"/>
    <lineage>
        <taxon>Eukaryota</taxon>
        <taxon>Fungi</taxon>
        <taxon>Dikarya</taxon>
        <taxon>Ascomycota</taxon>
        <taxon>Pezizomycotina</taxon>
        <taxon>Dothideomycetes</taxon>
        <taxon>Dothideomycetidae</taxon>
        <taxon>Mycosphaerellales</taxon>
        <taxon>Mycosphaerellaceae</taxon>
        <taxon>Zasmidium</taxon>
    </lineage>
</organism>
<keyword evidence="2" id="KW-0413">Isomerase</keyword>
<sequence>MSGPDNLGRRFVYAPGFFKHDQLPTGPDKGFRAHTFPEFGILDRSYGTNDPGEPALTQWQRFEKHIRHLNAADPQKDQYRVLLVARHGEGVHNVKERESKWARLEGDGTTTWLDARLTEKGEQQARDLSGFWKEALEVSKVPAPDRHYTSPLTRCLQTARLTFADVPLPSGNSFRPIVKEALREIHGVHTCDKRSSRDEILSQFPEFALEPGFSDEDELWKPDHRETLEERIPLMRQFLHEVFQDAESTFISLTTHSGAIRALYKAIGHPDVWVAAGAVVPIVVRSKSSA</sequence>
<dbReference type="PANTHER" id="PTHR48100">
    <property type="entry name" value="BROAD-SPECIFICITY PHOSPHATASE YOR283W-RELATED"/>
    <property type="match status" value="1"/>
</dbReference>
<dbReference type="InterPro" id="IPR013078">
    <property type="entry name" value="His_Pase_superF_clade-1"/>
</dbReference>
<dbReference type="SMART" id="SM00855">
    <property type="entry name" value="PGAM"/>
    <property type="match status" value="1"/>
</dbReference>
<evidence type="ECO:0000256" key="1">
    <source>
        <dbReference type="ARBA" id="ARBA00023152"/>
    </source>
</evidence>
<evidence type="ECO:0008006" key="5">
    <source>
        <dbReference type="Google" id="ProtNLM"/>
    </source>
</evidence>
<evidence type="ECO:0000313" key="3">
    <source>
        <dbReference type="EMBL" id="KAK4501840.1"/>
    </source>
</evidence>
<dbReference type="InterPro" id="IPR050275">
    <property type="entry name" value="PGM_Phosphatase"/>
</dbReference>
<dbReference type="PROSITE" id="PS00175">
    <property type="entry name" value="PG_MUTASE"/>
    <property type="match status" value="1"/>
</dbReference>
<dbReference type="SUPFAM" id="SSF53254">
    <property type="entry name" value="Phosphoglycerate mutase-like"/>
    <property type="match status" value="1"/>
</dbReference>
<proteinExistence type="predicted"/>
<dbReference type="Proteomes" id="UP001305779">
    <property type="component" value="Unassembled WGS sequence"/>
</dbReference>
<protein>
    <recommendedName>
        <fullName evidence="5">Phosphoglycerate mutase</fullName>
    </recommendedName>
</protein>
<keyword evidence="1" id="KW-0324">Glycolysis</keyword>
<dbReference type="InterPro" id="IPR001345">
    <property type="entry name" value="PG/BPGM_mutase_AS"/>
</dbReference>
<dbReference type="PANTHER" id="PTHR48100:SF1">
    <property type="entry name" value="HISTIDINE PHOSPHATASE FAMILY PROTEIN-RELATED"/>
    <property type="match status" value="1"/>
</dbReference>
<gene>
    <name evidence="3" type="ORF">PRZ48_007649</name>
</gene>
<dbReference type="CDD" id="cd07067">
    <property type="entry name" value="HP_PGM_like"/>
    <property type="match status" value="1"/>
</dbReference>
<comment type="caution">
    <text evidence="3">The sequence shown here is derived from an EMBL/GenBank/DDBJ whole genome shotgun (WGS) entry which is preliminary data.</text>
</comment>
<evidence type="ECO:0000313" key="4">
    <source>
        <dbReference type="Proteomes" id="UP001305779"/>
    </source>
</evidence>